<keyword evidence="1" id="KW-1133">Transmembrane helix</keyword>
<gene>
    <name evidence="2" type="ORF">EAX61_06020</name>
</gene>
<feature type="transmembrane region" description="Helical" evidence="1">
    <location>
        <begin position="6"/>
        <end position="25"/>
    </location>
</feature>
<keyword evidence="1" id="KW-0812">Transmembrane</keyword>
<keyword evidence="1" id="KW-0472">Membrane</keyword>
<keyword evidence="3" id="KW-1185">Reference proteome</keyword>
<accession>A0A3M0GEE3</accession>
<protein>
    <submittedName>
        <fullName evidence="2">Uncharacterized protein</fullName>
    </submittedName>
</protein>
<dbReference type="RefSeq" id="WP_121916766.1">
    <property type="nucleotide sequence ID" value="NZ_REFV01000004.1"/>
</dbReference>
<comment type="caution">
    <text evidence="2">The sequence shown here is derived from an EMBL/GenBank/DDBJ whole genome shotgun (WGS) entry which is preliminary data.</text>
</comment>
<evidence type="ECO:0000256" key="1">
    <source>
        <dbReference type="SAM" id="Phobius"/>
    </source>
</evidence>
<proteinExistence type="predicted"/>
<name>A0A3M0GEE3_9FLAO</name>
<sequence>MVDNGILLLSIIGIALAIIFVWYFLMKYVFKNIVLGDSISPAERFTILEETHQRYLTHRVLSAGELKNAPFELESLFIRWSLEATRYEFVETLDSKTEEHRFFWLIGKASVLFFPFNKSRLELKEEVRPEIINQFKSILPPSEIIVSDCCPACGSAFSKKEAHCIDCGLVIK</sequence>
<evidence type="ECO:0000313" key="3">
    <source>
        <dbReference type="Proteomes" id="UP000281985"/>
    </source>
</evidence>
<evidence type="ECO:0000313" key="2">
    <source>
        <dbReference type="EMBL" id="RMB61032.1"/>
    </source>
</evidence>
<organism evidence="2 3">
    <name type="scientific">Dokdonia sinensis</name>
    <dbReference type="NCBI Taxonomy" id="2479847"/>
    <lineage>
        <taxon>Bacteria</taxon>
        <taxon>Pseudomonadati</taxon>
        <taxon>Bacteroidota</taxon>
        <taxon>Flavobacteriia</taxon>
        <taxon>Flavobacteriales</taxon>
        <taxon>Flavobacteriaceae</taxon>
        <taxon>Dokdonia</taxon>
    </lineage>
</organism>
<reference evidence="2 3" key="1">
    <citation type="submission" date="2018-10" db="EMBL/GenBank/DDBJ databases">
        <title>Dokdonia luteus sp. nov., isolated from sea water.</title>
        <authorList>
            <person name="Zhou L.Y."/>
            <person name="Du Z.J."/>
        </authorList>
    </citation>
    <scope>NUCLEOTIDE SEQUENCE [LARGE SCALE GENOMIC DNA]</scope>
    <source>
        <strain evidence="2 3">SH27</strain>
    </source>
</reference>
<dbReference type="EMBL" id="REFV01000004">
    <property type="protein sequence ID" value="RMB61032.1"/>
    <property type="molecule type" value="Genomic_DNA"/>
</dbReference>
<dbReference type="Proteomes" id="UP000281985">
    <property type="component" value="Unassembled WGS sequence"/>
</dbReference>
<dbReference type="AlphaFoldDB" id="A0A3M0GEE3"/>